<evidence type="ECO:0000259" key="1">
    <source>
        <dbReference type="PROSITE" id="PS51819"/>
    </source>
</evidence>
<dbReference type="SUPFAM" id="SSF54593">
    <property type="entry name" value="Glyoxalase/Bleomycin resistance protein/Dihydroxybiphenyl dioxygenase"/>
    <property type="match status" value="1"/>
</dbReference>
<evidence type="ECO:0000313" key="3">
    <source>
        <dbReference type="Proteomes" id="UP000318126"/>
    </source>
</evidence>
<dbReference type="Proteomes" id="UP000318126">
    <property type="component" value="Unassembled WGS sequence"/>
</dbReference>
<organism evidence="2 3">
    <name type="scientific">Shewanella hanedai</name>
    <name type="common">Alteromonas hanedai</name>
    <dbReference type="NCBI Taxonomy" id="25"/>
    <lineage>
        <taxon>Bacteria</taxon>
        <taxon>Pseudomonadati</taxon>
        <taxon>Pseudomonadota</taxon>
        <taxon>Gammaproteobacteria</taxon>
        <taxon>Alteromonadales</taxon>
        <taxon>Shewanellaceae</taxon>
        <taxon>Shewanella</taxon>
    </lineage>
</organism>
<dbReference type="InterPro" id="IPR051332">
    <property type="entry name" value="Fosfomycin_Res_Enzymes"/>
</dbReference>
<accession>A0A553JLB1</accession>
<dbReference type="InterPro" id="IPR037523">
    <property type="entry name" value="VOC_core"/>
</dbReference>
<dbReference type="PROSITE" id="PS51819">
    <property type="entry name" value="VOC"/>
    <property type="match status" value="1"/>
</dbReference>
<dbReference type="PANTHER" id="PTHR36113">
    <property type="entry name" value="LYASE, PUTATIVE-RELATED-RELATED"/>
    <property type="match status" value="1"/>
</dbReference>
<comment type="caution">
    <text evidence="2">The sequence shown here is derived from an EMBL/GenBank/DDBJ whole genome shotgun (WGS) entry which is preliminary data.</text>
</comment>
<dbReference type="Pfam" id="PF00903">
    <property type="entry name" value="Glyoxalase"/>
    <property type="match status" value="1"/>
</dbReference>
<keyword evidence="3" id="KW-1185">Reference proteome</keyword>
<dbReference type="OrthoDB" id="9179860at2"/>
<dbReference type="InterPro" id="IPR029068">
    <property type="entry name" value="Glyas_Bleomycin-R_OHBP_Dase"/>
</dbReference>
<dbReference type="InterPro" id="IPR004360">
    <property type="entry name" value="Glyas_Fos-R_dOase_dom"/>
</dbReference>
<dbReference type="PANTHER" id="PTHR36113:SF3">
    <property type="entry name" value="SLL5075 PROTEIN"/>
    <property type="match status" value="1"/>
</dbReference>
<name>A0A553JLB1_SHEHA</name>
<dbReference type="RefSeq" id="WP_144041265.1">
    <property type="nucleotide sequence ID" value="NZ_BMPL01000018.1"/>
</dbReference>
<sequence>MIHLEHLNLVVTDIPTTLTFYQAAFPHWNIRGGGEADWHGKQRNWIHFGDDYQYLTFNDDGVGENRELSGHQVGLAHFAFVTSDIDAVIARLSQAGFNVNKDGAIDEFRKNIYYLDPNGYEVEFVQYLSDIPTQRNRYD</sequence>
<dbReference type="AlphaFoldDB" id="A0A553JLB1"/>
<protein>
    <submittedName>
        <fullName evidence="2">VOC family protein</fullName>
    </submittedName>
</protein>
<gene>
    <name evidence="2" type="ORF">FN961_16420</name>
</gene>
<dbReference type="Gene3D" id="3.10.180.10">
    <property type="entry name" value="2,3-Dihydroxybiphenyl 1,2-Dioxygenase, domain 1"/>
    <property type="match status" value="1"/>
</dbReference>
<dbReference type="CDD" id="cd06587">
    <property type="entry name" value="VOC"/>
    <property type="match status" value="1"/>
</dbReference>
<evidence type="ECO:0000313" key="2">
    <source>
        <dbReference type="EMBL" id="TRY13235.1"/>
    </source>
</evidence>
<dbReference type="EMBL" id="VKGK01000021">
    <property type="protein sequence ID" value="TRY13235.1"/>
    <property type="molecule type" value="Genomic_DNA"/>
</dbReference>
<reference evidence="3" key="1">
    <citation type="submission" date="2019-07" db="EMBL/GenBank/DDBJ databases">
        <title>Shewanella sp. YLB-08 draft genomic sequence.</title>
        <authorList>
            <person name="Yu L."/>
        </authorList>
    </citation>
    <scope>NUCLEOTIDE SEQUENCE [LARGE SCALE GENOMIC DNA]</scope>
    <source>
        <strain evidence="3">JCM 20706</strain>
    </source>
</reference>
<proteinExistence type="predicted"/>
<feature type="domain" description="VOC" evidence="1">
    <location>
        <begin position="3"/>
        <end position="127"/>
    </location>
</feature>